<keyword evidence="1" id="KW-0732">Signal</keyword>
<evidence type="ECO:0000256" key="1">
    <source>
        <dbReference type="SAM" id="SignalP"/>
    </source>
</evidence>
<proteinExistence type="predicted"/>
<sequence length="82" mass="8940">MRTLVLGIVLLAAAELTNGCDKADPQDDRCSPMPSECLHRDDGRGELRWYLNGTNTCSGVKTSCKDKGFSSLGDCYTYCISD</sequence>
<dbReference type="EMBL" id="GIDH01000103">
    <property type="protein sequence ID" value="NOV52046.1"/>
    <property type="molecule type" value="Transcribed_RNA"/>
</dbReference>
<feature type="chain" id="PRO_5027103268" evidence="1">
    <location>
        <begin position="20"/>
        <end position="82"/>
    </location>
</feature>
<reference evidence="2" key="1">
    <citation type="submission" date="2019-12" db="EMBL/GenBank/DDBJ databases">
        <title>The sialotranscriptome of the gopher-tortoise tick, Amblyomma tuberculatum.</title>
        <authorList>
            <person name="Karim S."/>
            <person name="Andersen J."/>
            <person name="Kumar D."/>
            <person name="Adamson S."/>
            <person name="Ennen J."/>
            <person name="Qualis C.P."/>
            <person name="Ribeiro J.M.C."/>
        </authorList>
    </citation>
    <scope>NUCLEOTIDE SEQUENCE</scope>
    <source>
        <strain evidence="2">Removed</strain>
        <tissue evidence="2">Salivary glands</tissue>
    </source>
</reference>
<protein>
    <submittedName>
        <fullName evidence="2">Putative conserved secreted protein</fullName>
    </submittedName>
</protein>
<name>A0A6M2E0A8_9ACAR</name>
<accession>A0A6M2E0A8</accession>
<feature type="signal peptide" evidence="1">
    <location>
        <begin position="1"/>
        <end position="19"/>
    </location>
</feature>
<dbReference type="AlphaFoldDB" id="A0A6M2E0A8"/>
<evidence type="ECO:0000313" key="2">
    <source>
        <dbReference type="EMBL" id="NOV52046.1"/>
    </source>
</evidence>
<organism evidence="2">
    <name type="scientific">Amblyomma tuberculatum</name>
    <dbReference type="NCBI Taxonomy" id="48802"/>
    <lineage>
        <taxon>Eukaryota</taxon>
        <taxon>Metazoa</taxon>
        <taxon>Ecdysozoa</taxon>
        <taxon>Arthropoda</taxon>
        <taxon>Chelicerata</taxon>
        <taxon>Arachnida</taxon>
        <taxon>Acari</taxon>
        <taxon>Parasitiformes</taxon>
        <taxon>Ixodida</taxon>
        <taxon>Ixodoidea</taxon>
        <taxon>Ixodidae</taxon>
        <taxon>Amblyomminae</taxon>
        <taxon>Amblyomma</taxon>
    </lineage>
</organism>